<dbReference type="InterPro" id="IPR013154">
    <property type="entry name" value="ADH-like_N"/>
</dbReference>
<dbReference type="FunFam" id="3.40.50.720:FF:000003">
    <property type="entry name" value="S-(hydroxymethyl)glutathione dehydrogenase"/>
    <property type="match status" value="1"/>
</dbReference>
<dbReference type="InterPro" id="IPR002328">
    <property type="entry name" value="ADH_Zn_CS"/>
</dbReference>
<dbReference type="AlphaFoldDB" id="T0HF17"/>
<evidence type="ECO:0000256" key="5">
    <source>
        <dbReference type="ARBA" id="ARBA00023027"/>
    </source>
</evidence>
<evidence type="ECO:0000256" key="6">
    <source>
        <dbReference type="RuleBase" id="RU361277"/>
    </source>
</evidence>
<gene>
    <name evidence="8" type="ORF">RLDS_12280</name>
</gene>
<dbReference type="PROSITE" id="PS00059">
    <property type="entry name" value="ADH_ZINC"/>
    <property type="match status" value="1"/>
</dbReference>
<dbReference type="PANTHER" id="PTHR43880:SF12">
    <property type="entry name" value="ALCOHOL DEHYDROGENASE CLASS-3"/>
    <property type="match status" value="1"/>
</dbReference>
<keyword evidence="5" id="KW-0520">NAD</keyword>
<comment type="caution">
    <text evidence="8">The sequence shown here is derived from an EMBL/GenBank/DDBJ whole genome shotgun (WGS) entry which is preliminary data.</text>
</comment>
<evidence type="ECO:0000256" key="1">
    <source>
        <dbReference type="ARBA" id="ARBA00001947"/>
    </source>
</evidence>
<keyword evidence="3 6" id="KW-0862">Zinc</keyword>
<protein>
    <recommendedName>
        <fullName evidence="7">Enoyl reductase (ER) domain-containing protein</fullName>
    </recommendedName>
</protein>
<evidence type="ECO:0000256" key="4">
    <source>
        <dbReference type="ARBA" id="ARBA00023002"/>
    </source>
</evidence>
<dbReference type="Proteomes" id="UP000015531">
    <property type="component" value="Unassembled WGS sequence"/>
</dbReference>
<feature type="domain" description="Enoyl reductase (ER)" evidence="7">
    <location>
        <begin position="10"/>
        <end position="360"/>
    </location>
</feature>
<dbReference type="Pfam" id="PF08240">
    <property type="entry name" value="ADH_N"/>
    <property type="match status" value="1"/>
</dbReference>
<name>T0HF17_9SPHN</name>
<dbReference type="Pfam" id="PF00107">
    <property type="entry name" value="ADH_zinc_N"/>
    <property type="match status" value="1"/>
</dbReference>
<dbReference type="InterPro" id="IPR013149">
    <property type="entry name" value="ADH-like_C"/>
</dbReference>
<dbReference type="EMBL" id="ATDP01000089">
    <property type="protein sequence ID" value="EQB14941.1"/>
    <property type="molecule type" value="Genomic_DNA"/>
</dbReference>
<dbReference type="GO" id="GO:0046294">
    <property type="term" value="P:formaldehyde catabolic process"/>
    <property type="evidence" value="ECO:0007669"/>
    <property type="project" value="TreeGrafter"/>
</dbReference>
<dbReference type="SMART" id="SM00829">
    <property type="entry name" value="PKS_ER"/>
    <property type="match status" value="1"/>
</dbReference>
<dbReference type="PATRIC" id="fig|1331060.3.peg.2332"/>
<dbReference type="Gene3D" id="3.40.50.720">
    <property type="entry name" value="NAD(P)-binding Rossmann-like Domain"/>
    <property type="match status" value="1"/>
</dbReference>
<dbReference type="InterPro" id="IPR020843">
    <property type="entry name" value="ER"/>
</dbReference>
<dbReference type="GO" id="GO:0005829">
    <property type="term" value="C:cytosol"/>
    <property type="evidence" value="ECO:0007669"/>
    <property type="project" value="TreeGrafter"/>
</dbReference>
<dbReference type="Gene3D" id="3.90.180.10">
    <property type="entry name" value="Medium-chain alcohol dehydrogenases, catalytic domain"/>
    <property type="match status" value="1"/>
</dbReference>
<evidence type="ECO:0000313" key="8">
    <source>
        <dbReference type="EMBL" id="EQB14941.1"/>
    </source>
</evidence>
<dbReference type="CDD" id="cd08279">
    <property type="entry name" value="Zn_ADH_class_III"/>
    <property type="match status" value="1"/>
</dbReference>
<keyword evidence="2 6" id="KW-0479">Metal-binding</keyword>
<dbReference type="eggNOG" id="COG1062">
    <property type="taxonomic scope" value="Bacteria"/>
</dbReference>
<comment type="cofactor">
    <cofactor evidence="1 6">
        <name>Zn(2+)</name>
        <dbReference type="ChEBI" id="CHEBI:29105"/>
    </cofactor>
</comment>
<dbReference type="RefSeq" id="WP_021226137.1">
    <property type="nucleotide sequence ID" value="NZ_ATDP01000089.1"/>
</dbReference>
<keyword evidence="4" id="KW-0560">Oxidoreductase</keyword>
<dbReference type="PANTHER" id="PTHR43880">
    <property type="entry name" value="ALCOHOL DEHYDROGENASE"/>
    <property type="match status" value="1"/>
</dbReference>
<dbReference type="GO" id="GO:0008270">
    <property type="term" value="F:zinc ion binding"/>
    <property type="evidence" value="ECO:0007669"/>
    <property type="project" value="InterPro"/>
</dbReference>
<keyword evidence="9" id="KW-1185">Reference proteome</keyword>
<proteinExistence type="inferred from homology"/>
<reference evidence="8 9" key="1">
    <citation type="journal article" date="2013" name="Genome Announc.">
        <title>Draft Genome Sequence of Sphingobium lactosutens Strain DS20T, Isolated from a Hexachlorocyclohexane Dumpsite.</title>
        <authorList>
            <person name="Kumar R."/>
            <person name="Dwivedi V."/>
            <person name="Negi V."/>
            <person name="Khurana J.P."/>
            <person name="Lal R."/>
        </authorList>
    </citation>
    <scope>NUCLEOTIDE SEQUENCE [LARGE SCALE GENOMIC DNA]</scope>
    <source>
        <strain evidence="8 9">DS20</strain>
    </source>
</reference>
<evidence type="ECO:0000259" key="7">
    <source>
        <dbReference type="SMART" id="SM00829"/>
    </source>
</evidence>
<evidence type="ECO:0000256" key="2">
    <source>
        <dbReference type="ARBA" id="ARBA00022723"/>
    </source>
</evidence>
<comment type="similarity">
    <text evidence="6">Belongs to the zinc-containing alcohol dehydrogenase family.</text>
</comment>
<evidence type="ECO:0000313" key="9">
    <source>
        <dbReference type="Proteomes" id="UP000015531"/>
    </source>
</evidence>
<dbReference type="InterPro" id="IPR036291">
    <property type="entry name" value="NAD(P)-bd_dom_sf"/>
</dbReference>
<sequence>MKAAVLNATGNRFEIEDIDIAAPIGREVLVEVKASGLCHTDLHFAHNDFGVPLPAVFGHELAGIVKAIGPDVREFAIGDHVAAALIQYCGHCLSCLSGRTFQCDSPGESLRDPAQGQRLTYKGEAVTPAFGTSAFAEMSLVHENQLAKIPKDIPFPQACILGCGTITGAGTAINTANVRPGDTVAVIGVGGVGLNAISGAKLAGATRIIAIDLQPAKLELSKRFGATDTVNSAETDPVAEVLRLTGGGVDHAFEVIGLKSTSEQAILMTRVGGGAYLIGVHKPGTKLEIPLMEALLPKQRKVQGVMMGSTNIKHDIPMYAQLYLEGRLNLDDLVSREINISQINEAYEALKGGTIARSIITSF</sequence>
<accession>T0HF17</accession>
<dbReference type="OrthoDB" id="9770544at2"/>
<dbReference type="SUPFAM" id="SSF50129">
    <property type="entry name" value="GroES-like"/>
    <property type="match status" value="2"/>
</dbReference>
<evidence type="ECO:0000256" key="3">
    <source>
        <dbReference type="ARBA" id="ARBA00022833"/>
    </source>
</evidence>
<dbReference type="GO" id="GO:0051903">
    <property type="term" value="F:S-(hydroxymethyl)glutathione dehydrogenase [NAD(P)+] activity"/>
    <property type="evidence" value="ECO:0007669"/>
    <property type="project" value="TreeGrafter"/>
</dbReference>
<dbReference type="InterPro" id="IPR011032">
    <property type="entry name" value="GroES-like_sf"/>
</dbReference>
<dbReference type="SUPFAM" id="SSF51735">
    <property type="entry name" value="NAD(P)-binding Rossmann-fold domains"/>
    <property type="match status" value="1"/>
</dbReference>
<organism evidence="8 9">
    <name type="scientific">Sphingobium lactosutens DS20</name>
    <dbReference type="NCBI Taxonomy" id="1331060"/>
    <lineage>
        <taxon>Bacteria</taxon>
        <taxon>Pseudomonadati</taxon>
        <taxon>Pseudomonadota</taxon>
        <taxon>Alphaproteobacteria</taxon>
        <taxon>Sphingomonadales</taxon>
        <taxon>Sphingomonadaceae</taxon>
        <taxon>Sphingobium</taxon>
    </lineage>
</organism>